<evidence type="ECO:0000313" key="5">
    <source>
        <dbReference type="EMBL" id="KAJ2929969.1"/>
    </source>
</evidence>
<accession>A0A9W8JBV6</accession>
<comment type="caution">
    <text evidence="5">The sequence shown here is derived from an EMBL/GenBank/DDBJ whole genome shotgun (WGS) entry which is preliminary data.</text>
</comment>
<dbReference type="PANTHER" id="PTHR12283:SF6">
    <property type="entry name" value="GLUTAMINYL-PEPTIDE CYCLOTRANSFERASE-RELATED"/>
    <property type="match status" value="1"/>
</dbReference>
<organism evidence="5 6">
    <name type="scientific">Candolleomyces eurysporus</name>
    <dbReference type="NCBI Taxonomy" id="2828524"/>
    <lineage>
        <taxon>Eukaryota</taxon>
        <taxon>Fungi</taxon>
        <taxon>Dikarya</taxon>
        <taxon>Basidiomycota</taxon>
        <taxon>Agaricomycotina</taxon>
        <taxon>Agaricomycetes</taxon>
        <taxon>Agaricomycetidae</taxon>
        <taxon>Agaricales</taxon>
        <taxon>Agaricineae</taxon>
        <taxon>Psathyrellaceae</taxon>
        <taxon>Candolleomyces</taxon>
    </lineage>
</organism>
<keyword evidence="1" id="KW-0808">Transferase</keyword>
<dbReference type="EC" id="3.4.-.-" evidence="3"/>
<comment type="similarity">
    <text evidence="3">Belongs to the peptidase M28 family.</text>
</comment>
<evidence type="ECO:0000259" key="4">
    <source>
        <dbReference type="Pfam" id="PF04389"/>
    </source>
</evidence>
<reference evidence="5" key="1">
    <citation type="submission" date="2022-06" db="EMBL/GenBank/DDBJ databases">
        <title>Genome Sequence of Candolleomyces eurysporus.</title>
        <authorList>
            <person name="Buettner E."/>
        </authorList>
    </citation>
    <scope>NUCLEOTIDE SEQUENCE</scope>
    <source>
        <strain evidence="5">VTCC 930004</strain>
    </source>
</reference>
<keyword evidence="3" id="KW-0732">Signal</keyword>
<keyword evidence="3" id="KW-0645">Protease</keyword>
<dbReference type="PANTHER" id="PTHR12283">
    <property type="entry name" value="GLUTAMINYL-PEPTIDE CYCLOTRANSFERASE"/>
    <property type="match status" value="1"/>
</dbReference>
<gene>
    <name evidence="5" type="ORF">H1R20_g7103</name>
</gene>
<dbReference type="Pfam" id="PF04389">
    <property type="entry name" value="Peptidase_M28"/>
    <property type="match status" value="1"/>
</dbReference>
<feature type="non-terminal residue" evidence="5">
    <location>
        <position position="1"/>
    </location>
</feature>
<feature type="signal peptide" evidence="3">
    <location>
        <begin position="1"/>
        <end position="25"/>
    </location>
</feature>
<evidence type="ECO:0000313" key="6">
    <source>
        <dbReference type="Proteomes" id="UP001140091"/>
    </source>
</evidence>
<dbReference type="Gene3D" id="3.40.630.10">
    <property type="entry name" value="Zn peptidases"/>
    <property type="match status" value="1"/>
</dbReference>
<sequence length="219" mass="24497">MVLPSSLWWLISWTWIISLPANSWQASLGERSLPSLSPDDISILVTTPDPVKNVDPSNPNSHLSKILIPRPPDSANNTQVRQYIVKTLKDLNWHIEEDAFTDNTPYGPKKFTNIIATKDPKASSRVVVAAHFDSKFFPDYPANQFVGATDSAAPCAMMLDLAEALNPLLEKRLSRLEEGEDDDDDDDDDIGDMTLQLIFFDGEEAFKDWTDVDSIYGAR</sequence>
<keyword evidence="6" id="KW-1185">Reference proteome</keyword>
<dbReference type="GO" id="GO:0016603">
    <property type="term" value="F:glutaminyl-peptide cyclotransferase activity"/>
    <property type="evidence" value="ECO:0007669"/>
    <property type="project" value="TreeGrafter"/>
</dbReference>
<dbReference type="Proteomes" id="UP001140091">
    <property type="component" value="Unassembled WGS sequence"/>
</dbReference>
<feature type="domain" description="Peptidase M28" evidence="4">
    <location>
        <begin position="113"/>
        <end position="217"/>
    </location>
</feature>
<evidence type="ECO:0000256" key="1">
    <source>
        <dbReference type="ARBA" id="ARBA00022679"/>
    </source>
</evidence>
<keyword evidence="2" id="KW-0012">Acyltransferase</keyword>
<dbReference type="GO" id="GO:0006508">
    <property type="term" value="P:proteolysis"/>
    <property type="evidence" value="ECO:0007669"/>
    <property type="project" value="UniProtKB-KW"/>
</dbReference>
<keyword evidence="3" id="KW-0378">Hydrolase</keyword>
<dbReference type="OrthoDB" id="3907302at2759"/>
<evidence type="ECO:0000256" key="2">
    <source>
        <dbReference type="ARBA" id="ARBA00023315"/>
    </source>
</evidence>
<dbReference type="InterPro" id="IPR040234">
    <property type="entry name" value="QC/QCL"/>
</dbReference>
<keyword evidence="3" id="KW-0862">Zinc</keyword>
<dbReference type="GO" id="GO:0008233">
    <property type="term" value="F:peptidase activity"/>
    <property type="evidence" value="ECO:0007669"/>
    <property type="project" value="UniProtKB-KW"/>
</dbReference>
<feature type="chain" id="PRO_5041018730" description="Peptide hydrolase" evidence="3">
    <location>
        <begin position="26"/>
        <end position="219"/>
    </location>
</feature>
<dbReference type="SUPFAM" id="SSF53187">
    <property type="entry name" value="Zn-dependent exopeptidases"/>
    <property type="match status" value="1"/>
</dbReference>
<dbReference type="InterPro" id="IPR007484">
    <property type="entry name" value="Peptidase_M28"/>
</dbReference>
<proteinExistence type="inferred from homology"/>
<protein>
    <recommendedName>
        <fullName evidence="3">Peptide hydrolase</fullName>
        <ecNumber evidence="3">3.4.-.-</ecNumber>
    </recommendedName>
</protein>
<evidence type="ECO:0000256" key="3">
    <source>
        <dbReference type="RuleBase" id="RU361240"/>
    </source>
</evidence>
<dbReference type="GO" id="GO:0008270">
    <property type="term" value="F:zinc ion binding"/>
    <property type="evidence" value="ECO:0007669"/>
    <property type="project" value="TreeGrafter"/>
</dbReference>
<name>A0A9W8JBV6_9AGAR</name>
<dbReference type="EMBL" id="JANBPK010000852">
    <property type="protein sequence ID" value="KAJ2929969.1"/>
    <property type="molecule type" value="Genomic_DNA"/>
</dbReference>
<keyword evidence="3" id="KW-0479">Metal-binding</keyword>
<dbReference type="AlphaFoldDB" id="A0A9W8JBV6"/>